<feature type="coiled-coil region" evidence="4">
    <location>
        <begin position="657"/>
        <end position="684"/>
    </location>
</feature>
<keyword evidence="2" id="KW-0677">Repeat</keyword>
<evidence type="ECO:0000256" key="3">
    <source>
        <dbReference type="PROSITE-ProRule" id="PRU00175"/>
    </source>
</evidence>
<dbReference type="SUPFAM" id="SSF50965">
    <property type="entry name" value="Galactose oxidase, central domain"/>
    <property type="match status" value="2"/>
</dbReference>
<dbReference type="Proteomes" id="UP000187209">
    <property type="component" value="Unassembled WGS sequence"/>
</dbReference>
<keyword evidence="7" id="KW-1185">Reference proteome</keyword>
<evidence type="ECO:0000313" key="6">
    <source>
        <dbReference type="EMBL" id="OMJ75980.1"/>
    </source>
</evidence>
<gene>
    <name evidence="6" type="ORF">SteCoe_24790</name>
</gene>
<dbReference type="PROSITE" id="PS50089">
    <property type="entry name" value="ZF_RING_2"/>
    <property type="match status" value="1"/>
</dbReference>
<dbReference type="InterPro" id="IPR056737">
    <property type="entry name" value="Beta-prop_ATRN-MKLN-like"/>
</dbReference>
<feature type="domain" description="RING-type" evidence="5">
    <location>
        <begin position="687"/>
        <end position="722"/>
    </location>
</feature>
<dbReference type="PANTHER" id="PTHR46093">
    <property type="entry name" value="ACYL-COA-BINDING DOMAIN-CONTAINING PROTEIN 5"/>
    <property type="match status" value="1"/>
</dbReference>
<keyword evidence="3" id="KW-0863">Zinc-finger</keyword>
<accession>A0A1R2BGV5</accession>
<dbReference type="SUPFAM" id="SSF117281">
    <property type="entry name" value="Kelch motif"/>
    <property type="match status" value="2"/>
</dbReference>
<name>A0A1R2BGV5_9CILI</name>
<dbReference type="SUPFAM" id="SSF57850">
    <property type="entry name" value="RING/U-box"/>
    <property type="match status" value="1"/>
</dbReference>
<dbReference type="OrthoDB" id="10251809at2759"/>
<dbReference type="InterPro" id="IPR015915">
    <property type="entry name" value="Kelch-typ_b-propeller"/>
</dbReference>
<dbReference type="Gene3D" id="3.30.40.10">
    <property type="entry name" value="Zinc/RING finger domain, C3HC4 (zinc finger)"/>
    <property type="match status" value="1"/>
</dbReference>
<dbReference type="AlphaFoldDB" id="A0A1R2BGV5"/>
<dbReference type="SMART" id="SM00612">
    <property type="entry name" value="Kelch"/>
    <property type="match status" value="8"/>
</dbReference>
<protein>
    <recommendedName>
        <fullName evidence="5">RING-type domain-containing protein</fullName>
    </recommendedName>
</protein>
<dbReference type="EMBL" id="MPUH01000659">
    <property type="protein sequence ID" value="OMJ75980.1"/>
    <property type="molecule type" value="Genomic_DNA"/>
</dbReference>
<reference evidence="6 7" key="1">
    <citation type="submission" date="2016-11" db="EMBL/GenBank/DDBJ databases">
        <title>The macronuclear genome of Stentor coeruleus: a giant cell with tiny introns.</title>
        <authorList>
            <person name="Slabodnick M."/>
            <person name="Ruby J.G."/>
            <person name="Reiff S.B."/>
            <person name="Swart E.C."/>
            <person name="Gosai S."/>
            <person name="Prabakaran S."/>
            <person name="Witkowska E."/>
            <person name="Larue G.E."/>
            <person name="Fisher S."/>
            <person name="Freeman R.M."/>
            <person name="Gunawardena J."/>
            <person name="Chu W."/>
            <person name="Stover N.A."/>
            <person name="Gregory B.D."/>
            <person name="Nowacki M."/>
            <person name="Derisi J."/>
            <person name="Roy S.W."/>
            <person name="Marshall W.F."/>
            <person name="Sood P."/>
        </authorList>
    </citation>
    <scope>NUCLEOTIDE SEQUENCE [LARGE SCALE GENOMIC DNA]</scope>
    <source>
        <strain evidence="6">WM001</strain>
    </source>
</reference>
<dbReference type="InterPro" id="IPR001841">
    <property type="entry name" value="Znf_RING"/>
</dbReference>
<evidence type="ECO:0000313" key="7">
    <source>
        <dbReference type="Proteomes" id="UP000187209"/>
    </source>
</evidence>
<dbReference type="Pfam" id="PF13920">
    <property type="entry name" value="zf-C3HC4_3"/>
    <property type="match status" value="1"/>
</dbReference>
<dbReference type="InterPro" id="IPR006652">
    <property type="entry name" value="Kelch_1"/>
</dbReference>
<evidence type="ECO:0000259" key="5">
    <source>
        <dbReference type="PROSITE" id="PS50089"/>
    </source>
</evidence>
<dbReference type="SMART" id="SM00184">
    <property type="entry name" value="RING"/>
    <property type="match status" value="1"/>
</dbReference>
<evidence type="ECO:0000256" key="2">
    <source>
        <dbReference type="ARBA" id="ARBA00022737"/>
    </source>
</evidence>
<evidence type="ECO:0000256" key="1">
    <source>
        <dbReference type="ARBA" id="ARBA00022441"/>
    </source>
</evidence>
<proteinExistence type="predicted"/>
<evidence type="ECO:0000256" key="4">
    <source>
        <dbReference type="SAM" id="Coils"/>
    </source>
</evidence>
<dbReference type="InterPro" id="IPR013083">
    <property type="entry name" value="Znf_RING/FYVE/PHD"/>
</dbReference>
<dbReference type="GO" id="GO:0008270">
    <property type="term" value="F:zinc ion binding"/>
    <property type="evidence" value="ECO:0007669"/>
    <property type="project" value="UniProtKB-KW"/>
</dbReference>
<dbReference type="Pfam" id="PF24681">
    <property type="entry name" value="Kelch_KLHDC2_KLHL20_DRC7"/>
    <property type="match status" value="2"/>
</dbReference>
<dbReference type="Gene3D" id="2.120.10.80">
    <property type="entry name" value="Kelch-type beta propeller"/>
    <property type="match status" value="4"/>
</dbReference>
<keyword evidence="3" id="KW-0862">Zinc</keyword>
<sequence>MEAKSWEEIIASGNNYTARTGHTIACDNKFIYLFGGTDGQSRNNDLYKFDPNTGSWSLLEVSGSLPTSRSGSQCALHQNTIYFFGGYTKKDGEYFNDLFAFNIPTLQWKEVPPNELELPSKRTDHTLSLFRDTLYVFGGYDGRSRYNDLCAFNLITNQWKITQYDNGPQSRFGHSSVVCQDKLIIFGGWNGHITLNDVWVYSFATDRWSEIPSSSSISPRYRHVAISLGNSMFVFGGVNKEQVRFNDTYEFNVNSQYWVKVETQRNPSPRTFHRAVVLDGFLYILGGFDGARKNDMFRLYLNQLSPEDDIESNPLLTTNHIEDNELCWKEIECVGKNYSARTGHCAINLLGIIYVFGGTDETTRRNDLHSFDTSACIWKNIECQGDIPTARSGAKCVDYEDSIYIFGGYTRKDGVYYEDVHRLQIGTFIWSKLLTRGDIPKPRTDHTAVIYGSQMMVFAGYDGKIRYNDLRALDLESREWVLMPDQGNVPPPRFGHTSVVHLHNMYVFGGWDGHDTLDDLYQYSFSSKSWIEVRLTTGIKPSPRYRHSCVVFEDSIFIFGGVNKTQTRYNDLYEYSIVRREWFLIRVTGKCPSTRTFHSAIMDCDIMYILGGFDGKRKNDLHAIKLVCDDNLSLVSRPGSALSRVYDVEDPVDNSNFKELQEQNIILKENIKELSRQLGAEEEKDICKICYERDIDTVLLDCAHRLTCSKCALSLKQCPVDRKPINRVIKTLSA</sequence>
<dbReference type="InterPro" id="IPR011043">
    <property type="entry name" value="Gal_Oxase/kelch_b-propeller"/>
</dbReference>
<comment type="caution">
    <text evidence="6">The sequence shown here is derived from an EMBL/GenBank/DDBJ whole genome shotgun (WGS) entry which is preliminary data.</text>
</comment>
<keyword evidence="3" id="KW-0479">Metal-binding</keyword>
<keyword evidence="4" id="KW-0175">Coiled coil</keyword>
<organism evidence="6 7">
    <name type="scientific">Stentor coeruleus</name>
    <dbReference type="NCBI Taxonomy" id="5963"/>
    <lineage>
        <taxon>Eukaryota</taxon>
        <taxon>Sar</taxon>
        <taxon>Alveolata</taxon>
        <taxon>Ciliophora</taxon>
        <taxon>Postciliodesmatophora</taxon>
        <taxon>Heterotrichea</taxon>
        <taxon>Heterotrichida</taxon>
        <taxon>Stentoridae</taxon>
        <taxon>Stentor</taxon>
    </lineage>
</organism>
<dbReference type="PANTHER" id="PTHR46093:SF18">
    <property type="entry name" value="FIBRONECTIN TYPE-III DOMAIN-CONTAINING PROTEIN"/>
    <property type="match status" value="1"/>
</dbReference>
<dbReference type="Pfam" id="PF24981">
    <property type="entry name" value="Beta-prop_ATRN-LZTR1"/>
    <property type="match status" value="1"/>
</dbReference>
<keyword evidence="1" id="KW-0880">Kelch repeat</keyword>